<sequence>MLENPVGEEFGGVSTRKRQNVVLVTGASGFIGTELVKQLEAAGNRVICTSREPSGGGSPYVRLPYTDEPASAFENILENVDHVVHLAAIHHAKRAVSAEEYYAANCLLTGRLATAAHKKISGKFVFTSSIRAQCGSVFDGVLRESDPPQPTDDYGRAKLAAEVEIAAAMPRRNYTILRPVLVYGPNATGNLAKLTRLAALPIPLPLKSLPGKRSLLDLGALCAAIFHSLQEPKTDGETFIVADNSPLRLGEIVAAMRRGMGHSPRLFSVPEAFLSIAAKMTAQTDRKQRLYKDLVASSAKLQSTGWEAVDDSMRRIEEVSTTVTSAQRAISSLAARYPFLLLPRDFR</sequence>
<dbReference type="SUPFAM" id="SSF51735">
    <property type="entry name" value="NAD(P)-binding Rossmann-fold domains"/>
    <property type="match status" value="1"/>
</dbReference>
<evidence type="ECO:0000313" key="3">
    <source>
        <dbReference type="Proteomes" id="UP000253324"/>
    </source>
</evidence>
<protein>
    <submittedName>
        <fullName evidence="2">UDP-glucose 4-epimerase</fullName>
    </submittedName>
</protein>
<evidence type="ECO:0000313" key="2">
    <source>
        <dbReference type="EMBL" id="RCW85306.1"/>
    </source>
</evidence>
<dbReference type="AlphaFoldDB" id="A0A368Z1G4"/>
<dbReference type="InterPro" id="IPR001509">
    <property type="entry name" value="Epimerase_deHydtase"/>
</dbReference>
<keyword evidence="3" id="KW-1185">Reference proteome</keyword>
<dbReference type="EMBL" id="QPJM01000003">
    <property type="protein sequence ID" value="RCW85306.1"/>
    <property type="molecule type" value="Genomic_DNA"/>
</dbReference>
<dbReference type="InterPro" id="IPR050177">
    <property type="entry name" value="Lipid_A_modif_metabolic_enz"/>
</dbReference>
<dbReference type="InterPro" id="IPR036291">
    <property type="entry name" value="NAD(P)-bd_dom_sf"/>
</dbReference>
<comment type="caution">
    <text evidence="2">The sequence shown here is derived from an EMBL/GenBank/DDBJ whole genome shotgun (WGS) entry which is preliminary data.</text>
</comment>
<dbReference type="Proteomes" id="UP000253324">
    <property type="component" value="Unassembled WGS sequence"/>
</dbReference>
<dbReference type="Pfam" id="PF01370">
    <property type="entry name" value="Epimerase"/>
    <property type="match status" value="1"/>
</dbReference>
<accession>A0A368Z1G4</accession>
<dbReference type="Gene3D" id="3.40.50.720">
    <property type="entry name" value="NAD(P)-binding Rossmann-like Domain"/>
    <property type="match status" value="1"/>
</dbReference>
<organism evidence="2 3">
    <name type="scientific">Phyllobacterium bourgognense</name>
    <dbReference type="NCBI Taxonomy" id="314236"/>
    <lineage>
        <taxon>Bacteria</taxon>
        <taxon>Pseudomonadati</taxon>
        <taxon>Pseudomonadota</taxon>
        <taxon>Alphaproteobacteria</taxon>
        <taxon>Hyphomicrobiales</taxon>
        <taxon>Phyllobacteriaceae</taxon>
        <taxon>Phyllobacterium</taxon>
    </lineage>
</organism>
<gene>
    <name evidence="2" type="ORF">C7476_103148</name>
</gene>
<reference evidence="2 3" key="1">
    <citation type="submission" date="2018-07" db="EMBL/GenBank/DDBJ databases">
        <title>Genomic Encyclopedia of Type Strains, Phase III (KMG-III): the genomes of soil and plant-associated and newly described type strains.</title>
        <authorList>
            <person name="Whitman W."/>
        </authorList>
    </citation>
    <scope>NUCLEOTIDE SEQUENCE [LARGE SCALE GENOMIC DNA]</scope>
    <source>
        <strain evidence="2 3">31-25a</strain>
    </source>
</reference>
<feature type="domain" description="NAD-dependent epimerase/dehydratase" evidence="1">
    <location>
        <begin position="22"/>
        <end position="240"/>
    </location>
</feature>
<name>A0A368Z1G4_9HYPH</name>
<evidence type="ECO:0000259" key="1">
    <source>
        <dbReference type="Pfam" id="PF01370"/>
    </source>
</evidence>
<proteinExistence type="predicted"/>
<dbReference type="PANTHER" id="PTHR43245">
    <property type="entry name" value="BIFUNCTIONAL POLYMYXIN RESISTANCE PROTEIN ARNA"/>
    <property type="match status" value="1"/>
</dbReference>
<dbReference type="PANTHER" id="PTHR43245:SF58">
    <property type="entry name" value="BLL5923 PROTEIN"/>
    <property type="match status" value="1"/>
</dbReference>